<dbReference type="Pfam" id="PF01008">
    <property type="entry name" value="IF-2B"/>
    <property type="match status" value="1"/>
</dbReference>
<dbReference type="Pfam" id="PF03644">
    <property type="entry name" value="Glyco_hydro_85"/>
    <property type="match status" value="1"/>
</dbReference>
<dbReference type="Gene3D" id="1.20.120.1070">
    <property type="entry name" value="Translation initiation factor eIF-2B, N-terminal domain"/>
    <property type="match status" value="1"/>
</dbReference>
<dbReference type="InterPro" id="IPR032979">
    <property type="entry name" value="ENGase"/>
</dbReference>
<dbReference type="InterPro" id="IPR042529">
    <property type="entry name" value="IF_2B-like_C"/>
</dbReference>
<keyword evidence="3" id="KW-0963">Cytoplasm</keyword>
<dbReference type="GO" id="GO:0033925">
    <property type="term" value="F:mannosyl-glycoprotein endo-beta-N-acetylglucosaminidase activity"/>
    <property type="evidence" value="ECO:0007669"/>
    <property type="project" value="UniProtKB-EC"/>
</dbReference>
<organism evidence="10 11">
    <name type="scientific">Blomia tropicalis</name>
    <name type="common">Mite</name>
    <dbReference type="NCBI Taxonomy" id="40697"/>
    <lineage>
        <taxon>Eukaryota</taxon>
        <taxon>Metazoa</taxon>
        <taxon>Ecdysozoa</taxon>
        <taxon>Arthropoda</taxon>
        <taxon>Chelicerata</taxon>
        <taxon>Arachnida</taxon>
        <taxon>Acari</taxon>
        <taxon>Acariformes</taxon>
        <taxon>Sarcoptiformes</taxon>
        <taxon>Astigmata</taxon>
        <taxon>Glycyphagoidea</taxon>
        <taxon>Echimyopodidae</taxon>
        <taxon>Blomia</taxon>
    </lineage>
</organism>
<comment type="function">
    <text evidence="4">Acts as a component of the translation initiation factor 2B (eIF2B) complex, which catalyzes the exchange of GDP for GTP on eukaryotic initiation factor 2 (eIF2) gamma subunit. Its guanine nucleotide exchange factor activity is repressed when bound to eIF2 complex phosphorylated on the alpha subunit, thereby limiting the amount of methionyl-initiator methionine tRNA available to the ribosome and consequently global translation is repressed.</text>
</comment>
<dbReference type="InterPro" id="IPR005201">
    <property type="entry name" value="TIM_ENGase"/>
</dbReference>
<comment type="caution">
    <text evidence="10">The sequence shown here is derived from an EMBL/GenBank/DDBJ whole genome shotgun (WGS) entry which is preliminary data.</text>
</comment>
<protein>
    <recommendedName>
        <fullName evidence="5">Translation initiation factor eIF2B subunit alpha</fullName>
    </recommendedName>
    <alternativeName>
        <fullName evidence="6">eIF2B GDP-GTP exchange factor subunit alpha</fullName>
    </alternativeName>
</protein>
<dbReference type="InterPro" id="IPR042528">
    <property type="entry name" value="elF-2B_alpha_N"/>
</dbReference>
<evidence type="ECO:0000256" key="5">
    <source>
        <dbReference type="ARBA" id="ARBA00044208"/>
    </source>
</evidence>
<dbReference type="EMBL" id="JAPWDV010000001">
    <property type="protein sequence ID" value="KAJ6221888.1"/>
    <property type="molecule type" value="Genomic_DNA"/>
</dbReference>
<dbReference type="Gene3D" id="3.20.20.80">
    <property type="entry name" value="Glycosidases"/>
    <property type="match status" value="1"/>
</dbReference>
<sequence>MATILCSTETKPIETISDLLKWSENISVNNDDQTAQYYQIPKLVERDRSTLSDYEPLTLLCHDMKGGYLEDRFNDGHTNSDSYRFYYWSLIDIFCYFSHQFVTIPPINWTIAAHRNGVRCFGTIIVEDFTKYEENHSTNSYRMILDLLKDEQQLENLTNALTNIAKYYQFDGWLINIETEIPKEKIVLMVSFLRLLRSKMKEMLNINHDDITVLWYDSVTCDNGKLEWQNELNERNLQFFNACDGIFLNYCWKVKNLEQCQNIVDRKLWNRIFVGVDVFGRGCIGGGGFNTNIAIEEIYKKQLSMALFAPGWTHEKLGQHDFPSNEYKFWSKLTPYLSEQRISLELPIQTSFCQGFGKQLWENGKLCSPKSWYNLGRQELQPCFGDTLVTTDVAFNGGSCLKLLNTRTKLFHCSILVRKKNIVLKIIYKSNLPNDQILDLINPIIEFSSNNDTELYEIDSQKHKKTNFQVETHVDKLFNSWICKTVDFKFNLIENFIIKAIWVEISEENFGTYIGKLKFDIEKYFNSVYSEESSAAIATLKTLIQFLNKDNSSTAIELSKNVRNAINKLKEIDFRTEVESVAEIYFRFITLSASKFDEFNALKLELSRRSQLYMNKVINSRKDVAKNGQKFITDGCKILVHSRSRAVLETLLEARSKQRHFQVYVTESAPDYVGRDMNEKLKEAGITSTLILDSAVGYIMDRVDLVLVGAEGVAQSGGIINKIGTYQLAICAKALNKPFYVLAESYKFIRLYPLSQAEIPSRLKWRNENQMQKGEIKFDSEHPLVDYTPPNYITLLFTDLGTLTTAAVCDTLLQLYT</sequence>
<evidence type="ECO:0000256" key="4">
    <source>
        <dbReference type="ARBA" id="ARBA00043898"/>
    </source>
</evidence>
<dbReference type="InterPro" id="IPR037171">
    <property type="entry name" value="NagB/RpiA_transferase-like"/>
</dbReference>
<dbReference type="SUPFAM" id="SSF51445">
    <property type="entry name" value="(Trans)glycosidases"/>
    <property type="match status" value="1"/>
</dbReference>
<dbReference type="Proteomes" id="UP001142055">
    <property type="component" value="Chromosome 1"/>
</dbReference>
<dbReference type="InterPro" id="IPR000649">
    <property type="entry name" value="IF-2B-related"/>
</dbReference>
<dbReference type="PANTHER" id="PTHR13246:SF1">
    <property type="entry name" value="CYTOSOLIC ENDO-BETA-N-ACETYLGLUCOSAMINIDASE"/>
    <property type="match status" value="1"/>
</dbReference>
<evidence type="ECO:0000256" key="6">
    <source>
        <dbReference type="ARBA" id="ARBA00044236"/>
    </source>
</evidence>
<dbReference type="CDD" id="cd06547">
    <property type="entry name" value="GH85_ENGase"/>
    <property type="match status" value="1"/>
</dbReference>
<evidence type="ECO:0000259" key="9">
    <source>
        <dbReference type="Pfam" id="PF03644"/>
    </source>
</evidence>
<name>A0A9Q0RMZ7_BLOTA</name>
<feature type="domain" description="Cytosolic endo-beta-N-acetylglucosaminidase TIM barrel" evidence="9">
    <location>
        <begin position="68"/>
        <end position="359"/>
    </location>
</feature>
<reference evidence="10" key="1">
    <citation type="submission" date="2022-12" db="EMBL/GenBank/DDBJ databases">
        <title>Genome assemblies of Blomia tropicalis.</title>
        <authorList>
            <person name="Cui Y."/>
        </authorList>
    </citation>
    <scope>NUCLEOTIDE SEQUENCE</scope>
    <source>
        <tissue evidence="10">Adult mites</tissue>
    </source>
</reference>
<accession>A0A9Q0RMZ7</accession>
<dbReference type="Gene3D" id="3.40.50.10470">
    <property type="entry name" value="Translation initiation factor eif-2b, domain 2"/>
    <property type="match status" value="1"/>
</dbReference>
<dbReference type="AlphaFoldDB" id="A0A9Q0RMZ7"/>
<gene>
    <name evidence="10" type="ORF">RDWZM_000433</name>
</gene>
<evidence type="ECO:0000256" key="2">
    <source>
        <dbReference type="ARBA" id="ARBA00007251"/>
    </source>
</evidence>
<dbReference type="PANTHER" id="PTHR13246">
    <property type="entry name" value="ENDO BETA N-ACETYLGLUCOSAMINIDASE"/>
    <property type="match status" value="1"/>
</dbReference>
<keyword evidence="11" id="KW-1185">Reference proteome</keyword>
<comment type="similarity">
    <text evidence="2 8">Belongs to the eIF-2B alpha/beta/delta subunits family.</text>
</comment>
<dbReference type="Gene3D" id="2.60.120.260">
    <property type="entry name" value="Galactose-binding domain-like"/>
    <property type="match status" value="1"/>
</dbReference>
<proteinExistence type="inferred from homology"/>
<evidence type="ECO:0000313" key="11">
    <source>
        <dbReference type="Proteomes" id="UP001142055"/>
    </source>
</evidence>
<evidence type="ECO:0000256" key="7">
    <source>
        <dbReference type="ARBA" id="ARBA00046432"/>
    </source>
</evidence>
<comment type="subunit">
    <text evidence="7">Component of the translation initiation factor 2B (eIF2B) complex which is a heterodecamer of two sets of five different subunits: alpha, beta, gamma, delta and epsilon. Subunits alpha, beta and delta comprise a regulatory subcomplex and subunits epsilon and gamma comprise a catalytic subcomplex. Within the complex, the hexameric regulatory complex resides at the center, with the two heterodimeric catalytic subcomplexes bound on opposite sides.</text>
</comment>
<dbReference type="SUPFAM" id="SSF100950">
    <property type="entry name" value="NagB/RpiA/CoA transferase-like"/>
    <property type="match status" value="1"/>
</dbReference>
<dbReference type="GO" id="GO:0005829">
    <property type="term" value="C:cytosol"/>
    <property type="evidence" value="ECO:0007669"/>
    <property type="project" value="UniProtKB-SubCell"/>
</dbReference>
<evidence type="ECO:0000313" key="10">
    <source>
        <dbReference type="EMBL" id="KAJ6221888.1"/>
    </source>
</evidence>
<evidence type="ECO:0000256" key="8">
    <source>
        <dbReference type="RuleBase" id="RU003814"/>
    </source>
</evidence>
<evidence type="ECO:0000256" key="3">
    <source>
        <dbReference type="ARBA" id="ARBA00022490"/>
    </source>
</evidence>
<evidence type="ECO:0000256" key="1">
    <source>
        <dbReference type="ARBA" id="ARBA00004514"/>
    </source>
</evidence>
<comment type="subcellular location">
    <subcellularLocation>
        <location evidence="1">Cytoplasm</location>
        <location evidence="1">Cytosol</location>
    </subcellularLocation>
</comment>
<dbReference type="InterPro" id="IPR017853">
    <property type="entry name" value="GH"/>
</dbReference>